<dbReference type="Proteomes" id="UP000466535">
    <property type="component" value="Unassembled WGS sequence"/>
</dbReference>
<dbReference type="EMBL" id="WUUT01000006">
    <property type="protein sequence ID" value="MXR52915.1"/>
    <property type="molecule type" value="Genomic_DNA"/>
</dbReference>
<gene>
    <name evidence="1" type="ORF">GRX03_15045</name>
</gene>
<comment type="caution">
    <text evidence="1">The sequence shown here is derived from an EMBL/GenBank/DDBJ whole genome shotgun (WGS) entry which is preliminary data.</text>
</comment>
<evidence type="ECO:0000313" key="1">
    <source>
        <dbReference type="EMBL" id="MXR52915.1"/>
    </source>
</evidence>
<evidence type="ECO:0000313" key="2">
    <source>
        <dbReference type="Proteomes" id="UP000466535"/>
    </source>
</evidence>
<protein>
    <submittedName>
        <fullName evidence="1">Uncharacterized protein</fullName>
    </submittedName>
</protein>
<sequence length="842" mass="97316">MSDAAERDVHSLLEDVPSDYSKYEDKWSETYSDKFSNVLSDLDRDALEAVCEFAGVDMSEGGIFSELVKKSEESVFLFTLYRFLNDKRLSARELAHKRGDQITKGTEYRYVIEKILDGDEDIVYQILLYSGWLDSNNKTRYNVRNEIPDDYENRFEDNIRGIQLSLSQGTRAENFRYSSKNKLSSSESTIFAISRQTSDTEKLDVTGAQRRRDVRNVFLEVDTEAEQITIDTKSKGIRDTLLTKVEEIFSILTAEADLVDDEDNVSRSRFEKEFSRHNVDDDEEITLLNTEFRNTNVQPSLPISVSKKSTEREIRPVLSALSEEIINIELTNIRRFWFRCEGVDVRVTIEENVENGYLRLNSIIKTRSERKSNRIREKFEDQFGIPLDKKIPLHWITKARTDLISRMLKGVSYWGTRYIQDDELTDALVNDLGVLNRTEINRTQCEGCERFYNRNYDDCPNCGNDLRIFDTSFELDLSKKGVRSYFREKVKSEGLVYYGVKREKIYGKEYEFLQVGTGSDIVRVFLNTPESNLTSGSADHLRKSIQPVLVLNPGTVIDESLIEEVTSEVVDLSEMIDRDLKDSLPEDYITEKVERVARNTQQRITDNAVDAFDHIQEVCSNPEDHRGEEFEQDAFHILKQTVSSLEQWGTKRTGNQPDGFGELFFFKGDRNYFRSFAYDGKFTTSDELSMPTKEANTLSDYALRIYKSEEVQKSDTKFQNFVVITNAQPGNFGSVGAKKLNRMQSWDGVPVLMHSGFLLALHIGFNENSEIIRDNIHTFYEQLYKTMNGGKMYHQDVDNEFFVHVTKQDAETLFKNIDEEIAESGLEITELREFLEKDIIPV</sequence>
<keyword evidence="2" id="KW-1185">Reference proteome</keyword>
<proteinExistence type="predicted"/>
<dbReference type="AlphaFoldDB" id="A0A6B0T481"/>
<dbReference type="OrthoDB" id="350217at2157"/>
<organism evidence="1 2">
    <name type="scientific">Halovenus carboxidivorans</name>
    <dbReference type="NCBI Taxonomy" id="2692199"/>
    <lineage>
        <taxon>Archaea</taxon>
        <taxon>Methanobacteriati</taxon>
        <taxon>Methanobacteriota</taxon>
        <taxon>Stenosarchaea group</taxon>
        <taxon>Halobacteria</taxon>
        <taxon>Halobacteriales</taxon>
        <taxon>Haloarculaceae</taxon>
        <taxon>Halovenus</taxon>
    </lineage>
</organism>
<dbReference type="RefSeq" id="WP_159765041.1">
    <property type="nucleotide sequence ID" value="NZ_WUUT01000006.1"/>
</dbReference>
<name>A0A6B0T481_9EURY</name>
<reference evidence="1 2" key="1">
    <citation type="submission" date="2019-12" db="EMBL/GenBank/DDBJ databases">
        <title>Isolation and characterization of three novel carbon monoxide-oxidizing members of Halobacteria from salione crusts and soils.</title>
        <authorList>
            <person name="Myers M.R."/>
            <person name="King G.M."/>
        </authorList>
    </citation>
    <scope>NUCLEOTIDE SEQUENCE [LARGE SCALE GENOMIC DNA]</scope>
    <source>
        <strain evidence="1 2">WSH3</strain>
    </source>
</reference>
<accession>A0A6B0T481</accession>